<dbReference type="Proteomes" id="UP000595895">
    <property type="component" value="Chromosome"/>
</dbReference>
<organism evidence="2 3">
    <name type="scientific">Actinomyces weissii</name>
    <dbReference type="NCBI Taxonomy" id="675090"/>
    <lineage>
        <taxon>Bacteria</taxon>
        <taxon>Bacillati</taxon>
        <taxon>Actinomycetota</taxon>
        <taxon>Actinomycetes</taxon>
        <taxon>Actinomycetales</taxon>
        <taxon>Actinomycetaceae</taxon>
        <taxon>Actinomyces</taxon>
    </lineage>
</organism>
<keyword evidence="1" id="KW-0472">Membrane</keyword>
<keyword evidence="1" id="KW-1133">Transmembrane helix</keyword>
<evidence type="ECO:0000313" key="3">
    <source>
        <dbReference type="Proteomes" id="UP000595895"/>
    </source>
</evidence>
<proteinExistence type="predicted"/>
<protein>
    <submittedName>
        <fullName evidence="2">Uncharacterized protein</fullName>
    </submittedName>
</protein>
<gene>
    <name evidence="2" type="ORF">JG540_07705</name>
</gene>
<dbReference type="RefSeq" id="WP_200275107.1">
    <property type="nucleotide sequence ID" value="NZ_CP066802.1"/>
</dbReference>
<dbReference type="EMBL" id="CP066802">
    <property type="protein sequence ID" value="QQM66934.1"/>
    <property type="molecule type" value="Genomic_DNA"/>
</dbReference>
<keyword evidence="3" id="KW-1185">Reference proteome</keyword>
<dbReference type="KEGG" id="awe:JG540_07705"/>
<dbReference type="AlphaFoldDB" id="A0A7T7M924"/>
<feature type="transmembrane region" description="Helical" evidence="1">
    <location>
        <begin position="36"/>
        <end position="57"/>
    </location>
</feature>
<feature type="transmembrane region" description="Helical" evidence="1">
    <location>
        <begin position="12"/>
        <end position="30"/>
    </location>
</feature>
<name>A0A7T7M924_9ACTO</name>
<keyword evidence="1" id="KW-0812">Transmembrane</keyword>
<reference evidence="2 3" key="1">
    <citation type="submission" date="2020-12" db="EMBL/GenBank/DDBJ databases">
        <authorList>
            <person name="Zhou J."/>
        </authorList>
    </citation>
    <scope>NUCLEOTIDE SEQUENCE [LARGE SCALE GENOMIC DNA]</scope>
    <source>
        <strain evidence="2 3">CCUG 61299</strain>
    </source>
</reference>
<sequence>MLYKYLRANRHGAVLASAALLVFFGVIFYQDHPGKAGVIMLLAMVVLAAHLLVGHLLNEARTQALEKALKPVKPEQA</sequence>
<evidence type="ECO:0000256" key="1">
    <source>
        <dbReference type="SAM" id="Phobius"/>
    </source>
</evidence>
<evidence type="ECO:0000313" key="2">
    <source>
        <dbReference type="EMBL" id="QQM66934.1"/>
    </source>
</evidence>
<accession>A0A7T7M924</accession>